<evidence type="ECO:0000313" key="1">
    <source>
        <dbReference type="EMBL" id="GBM76690.1"/>
    </source>
</evidence>
<comment type="caution">
    <text evidence="1">The sequence shown here is derived from an EMBL/GenBank/DDBJ whole genome shotgun (WGS) entry which is preliminary data.</text>
</comment>
<dbReference type="AlphaFoldDB" id="A0A4Y2IGH3"/>
<evidence type="ECO:0000313" key="2">
    <source>
        <dbReference type="Proteomes" id="UP000499080"/>
    </source>
</evidence>
<organism evidence="1 2">
    <name type="scientific">Araneus ventricosus</name>
    <name type="common">Orbweaver spider</name>
    <name type="synonym">Epeira ventricosa</name>
    <dbReference type="NCBI Taxonomy" id="182803"/>
    <lineage>
        <taxon>Eukaryota</taxon>
        <taxon>Metazoa</taxon>
        <taxon>Ecdysozoa</taxon>
        <taxon>Arthropoda</taxon>
        <taxon>Chelicerata</taxon>
        <taxon>Arachnida</taxon>
        <taxon>Araneae</taxon>
        <taxon>Araneomorphae</taxon>
        <taxon>Entelegynae</taxon>
        <taxon>Araneoidea</taxon>
        <taxon>Araneidae</taxon>
        <taxon>Araneus</taxon>
    </lineage>
</organism>
<name>A0A4Y2IGH3_ARAVE</name>
<gene>
    <name evidence="1" type="ORF">AVEN_85307_1</name>
</gene>
<proteinExistence type="predicted"/>
<accession>A0A4Y2IGH3</accession>
<sequence length="54" mass="6092">NSPAVFTFSSEVTRGSFLDGPHKFEPQFMKNLSAQSLQAFKLHQHGDVWPTTIE</sequence>
<keyword evidence="2" id="KW-1185">Reference proteome</keyword>
<reference evidence="1 2" key="1">
    <citation type="journal article" date="2019" name="Sci. Rep.">
        <title>Orb-weaving spider Araneus ventricosus genome elucidates the spidroin gene catalogue.</title>
        <authorList>
            <person name="Kono N."/>
            <person name="Nakamura H."/>
            <person name="Ohtoshi R."/>
            <person name="Moran D.A.P."/>
            <person name="Shinohara A."/>
            <person name="Yoshida Y."/>
            <person name="Fujiwara M."/>
            <person name="Mori M."/>
            <person name="Tomita M."/>
            <person name="Arakawa K."/>
        </authorList>
    </citation>
    <scope>NUCLEOTIDE SEQUENCE [LARGE SCALE GENOMIC DNA]</scope>
</reference>
<dbReference type="EMBL" id="BGPR01106554">
    <property type="protein sequence ID" value="GBM76690.1"/>
    <property type="molecule type" value="Genomic_DNA"/>
</dbReference>
<feature type="non-terminal residue" evidence="1">
    <location>
        <position position="1"/>
    </location>
</feature>
<dbReference type="Proteomes" id="UP000499080">
    <property type="component" value="Unassembled WGS sequence"/>
</dbReference>
<protein>
    <submittedName>
        <fullName evidence="1">Uncharacterized protein</fullName>
    </submittedName>
</protein>